<feature type="compositionally biased region" description="Basic and acidic residues" evidence="1">
    <location>
        <begin position="36"/>
        <end position="53"/>
    </location>
</feature>
<name>A0A834IRG4_RHYFE</name>
<evidence type="ECO:0000256" key="1">
    <source>
        <dbReference type="SAM" id="MobiDB-lite"/>
    </source>
</evidence>
<dbReference type="AlphaFoldDB" id="A0A834IRG4"/>
<gene>
    <name evidence="2" type="ORF">GWI33_012742</name>
</gene>
<organism evidence="2 3">
    <name type="scientific">Rhynchophorus ferrugineus</name>
    <name type="common">Red palm weevil</name>
    <name type="synonym">Curculio ferrugineus</name>
    <dbReference type="NCBI Taxonomy" id="354439"/>
    <lineage>
        <taxon>Eukaryota</taxon>
        <taxon>Metazoa</taxon>
        <taxon>Ecdysozoa</taxon>
        <taxon>Arthropoda</taxon>
        <taxon>Hexapoda</taxon>
        <taxon>Insecta</taxon>
        <taxon>Pterygota</taxon>
        <taxon>Neoptera</taxon>
        <taxon>Endopterygota</taxon>
        <taxon>Coleoptera</taxon>
        <taxon>Polyphaga</taxon>
        <taxon>Cucujiformia</taxon>
        <taxon>Curculionidae</taxon>
        <taxon>Dryophthorinae</taxon>
        <taxon>Rhynchophorus</taxon>
    </lineage>
</organism>
<keyword evidence="3" id="KW-1185">Reference proteome</keyword>
<sequence length="79" mass="8828">MENIEGPLGRPEKMTLTSSAEGLPRSPKPSHRRTRKDNPKRWDDGRQENEKQKANGTAPRSSLCVIHDRLAIQPTSPIG</sequence>
<protein>
    <submittedName>
        <fullName evidence="2">Uncharacterized protein</fullName>
    </submittedName>
</protein>
<dbReference type="Proteomes" id="UP000625711">
    <property type="component" value="Unassembled WGS sequence"/>
</dbReference>
<dbReference type="EMBL" id="JAACXV010000063">
    <property type="protein sequence ID" value="KAF7284960.1"/>
    <property type="molecule type" value="Genomic_DNA"/>
</dbReference>
<feature type="region of interest" description="Disordered" evidence="1">
    <location>
        <begin position="1"/>
        <end position="79"/>
    </location>
</feature>
<proteinExistence type="predicted"/>
<reference evidence="2" key="1">
    <citation type="submission" date="2020-08" db="EMBL/GenBank/DDBJ databases">
        <title>Genome sequencing and assembly of the red palm weevil Rhynchophorus ferrugineus.</title>
        <authorList>
            <person name="Dias G.B."/>
            <person name="Bergman C.M."/>
            <person name="Manee M."/>
        </authorList>
    </citation>
    <scope>NUCLEOTIDE SEQUENCE</scope>
    <source>
        <strain evidence="2">AA-2017</strain>
        <tissue evidence="2">Whole larva</tissue>
    </source>
</reference>
<evidence type="ECO:0000313" key="3">
    <source>
        <dbReference type="Proteomes" id="UP000625711"/>
    </source>
</evidence>
<accession>A0A834IRG4</accession>
<evidence type="ECO:0000313" key="2">
    <source>
        <dbReference type="EMBL" id="KAF7284960.1"/>
    </source>
</evidence>
<comment type="caution">
    <text evidence="2">The sequence shown here is derived from an EMBL/GenBank/DDBJ whole genome shotgun (WGS) entry which is preliminary data.</text>
</comment>